<feature type="domain" description="MDMPI C-terminal" evidence="1">
    <location>
        <begin position="147"/>
        <end position="243"/>
    </location>
</feature>
<evidence type="ECO:0000259" key="2">
    <source>
        <dbReference type="Pfam" id="PF11716"/>
    </source>
</evidence>
<comment type="caution">
    <text evidence="3">The sequence shown here is derived from an EMBL/GenBank/DDBJ whole genome shotgun (WGS) entry which is preliminary data.</text>
</comment>
<dbReference type="Pfam" id="PF11716">
    <property type="entry name" value="MDMPI_N"/>
    <property type="match status" value="1"/>
</dbReference>
<evidence type="ECO:0000313" key="4">
    <source>
        <dbReference type="Proteomes" id="UP000249324"/>
    </source>
</evidence>
<dbReference type="SUPFAM" id="SSF109854">
    <property type="entry name" value="DinB/YfiT-like putative metalloenzymes"/>
    <property type="match status" value="1"/>
</dbReference>
<accession>A0ABD6FFY6</accession>
<dbReference type="EMBL" id="QGUI02000124">
    <property type="protein sequence ID" value="MFO7192734.1"/>
    <property type="molecule type" value="Genomic_DNA"/>
</dbReference>
<dbReference type="PANTHER" id="PTHR40758">
    <property type="entry name" value="CONSERVED PROTEIN"/>
    <property type="match status" value="1"/>
</dbReference>
<dbReference type="AlphaFoldDB" id="A0ABD6FFY6"/>
<dbReference type="GO" id="GO:0016853">
    <property type="term" value="F:isomerase activity"/>
    <property type="evidence" value="ECO:0007669"/>
    <property type="project" value="UniProtKB-KW"/>
</dbReference>
<gene>
    <name evidence="3" type="ORF">DIU77_010880</name>
</gene>
<keyword evidence="3" id="KW-0413">Isomerase</keyword>
<feature type="domain" description="Mycothiol-dependent maleylpyruvate isomerase metal-binding" evidence="2">
    <location>
        <begin position="19"/>
        <end position="133"/>
    </location>
</feature>
<dbReference type="Proteomes" id="UP000249324">
    <property type="component" value="Unassembled WGS sequence"/>
</dbReference>
<organism evidence="3 4">
    <name type="scientific">Thermocrispum agreste</name>
    <dbReference type="NCBI Taxonomy" id="37925"/>
    <lineage>
        <taxon>Bacteria</taxon>
        <taxon>Bacillati</taxon>
        <taxon>Actinomycetota</taxon>
        <taxon>Actinomycetes</taxon>
        <taxon>Pseudonocardiales</taxon>
        <taxon>Pseudonocardiaceae</taxon>
        <taxon>Thermocrispum</taxon>
    </lineage>
</organism>
<dbReference type="InterPro" id="IPR024344">
    <property type="entry name" value="MDMPI_metal-binding"/>
</dbReference>
<name>A0ABD6FFY6_9PSEU</name>
<reference evidence="3 4" key="1">
    <citation type="journal article" date="2021" name="BMC Genomics">
        <title>Genome-resolved metagenome and metatranscriptome analyses of thermophilic composting reveal key bacterial players and their metabolic interactions.</title>
        <authorList>
            <person name="Braga L.P.P."/>
            <person name="Pereira R.V."/>
            <person name="Martins L.F."/>
            <person name="Moura L.M.S."/>
            <person name="Sanchez F.B."/>
            <person name="Patane J.S.L."/>
            <person name="da Silva A.M."/>
            <person name="Setubal J.C."/>
        </authorList>
    </citation>
    <scope>NUCLEOTIDE SEQUENCE [LARGE SCALE GENOMIC DNA]</scope>
    <source>
        <strain evidence="3">ZC4RG45</strain>
    </source>
</reference>
<dbReference type="Pfam" id="PF07398">
    <property type="entry name" value="MDMPI_C"/>
    <property type="match status" value="1"/>
</dbReference>
<evidence type="ECO:0000313" key="3">
    <source>
        <dbReference type="EMBL" id="MFO7192734.1"/>
    </source>
</evidence>
<proteinExistence type="predicted"/>
<dbReference type="Gene3D" id="1.20.120.450">
    <property type="entry name" value="dinb family like domain"/>
    <property type="match status" value="1"/>
</dbReference>
<protein>
    <submittedName>
        <fullName evidence="3">Maleylpyruvate isomerase N-terminal domain-containing protein</fullName>
    </submittedName>
</protein>
<dbReference type="PANTHER" id="PTHR40758:SF1">
    <property type="entry name" value="CONSERVED PROTEIN"/>
    <property type="match status" value="1"/>
</dbReference>
<evidence type="ECO:0000259" key="1">
    <source>
        <dbReference type="Pfam" id="PF07398"/>
    </source>
</evidence>
<dbReference type="InterPro" id="IPR034660">
    <property type="entry name" value="DinB/YfiT-like"/>
</dbReference>
<sequence>MSKKVLVEHGRLLDVLGVEVELLVDASSGARPDARVPAVPGLTLAETVRHVGSVYRMVVAWLRTGERPTEWQREPARGEPVQQYLRESYAELAEELARRDPHEPAGTWWPEDTTAGFWRRRMAHETTVHRTDVESAAEKDVTEVAEDVAVDGIDEVLTLWYGHRLGVLGVSGTRAGTVGISVGDRHWMTRAGPSATAAWRADADEVAGADARVTGTAMRLYLWLWGRVPTGAVTTEGDEDAVAQLWALLRLATR</sequence>
<dbReference type="InterPro" id="IPR010872">
    <property type="entry name" value="MDMPI_C-term_domain"/>
</dbReference>